<keyword evidence="1" id="KW-0812">Transmembrane</keyword>
<sequence>MESEFAGKLLLMIQSGFFASNSKIITSVCEPDYMVNRRELLILVYYFQGLNSLLTRPDSGNKVLLITHFLFLIYFFNSSNLIWS</sequence>
<keyword evidence="1" id="KW-0472">Membrane</keyword>
<keyword evidence="3" id="KW-1185">Reference proteome</keyword>
<evidence type="ECO:0000256" key="1">
    <source>
        <dbReference type="SAM" id="Phobius"/>
    </source>
</evidence>
<keyword evidence="1" id="KW-1133">Transmembrane helix</keyword>
<evidence type="ECO:0000313" key="2">
    <source>
        <dbReference type="EMBL" id="PZV80914.1"/>
    </source>
</evidence>
<feature type="transmembrane region" description="Helical" evidence="1">
    <location>
        <begin position="63"/>
        <end position="83"/>
    </location>
</feature>
<comment type="caution">
    <text evidence="2">The sequence shown here is derived from an EMBL/GenBank/DDBJ whole genome shotgun (WGS) entry which is preliminary data.</text>
</comment>
<protein>
    <submittedName>
        <fullName evidence="2">Uncharacterized protein</fullName>
    </submittedName>
</protein>
<accession>A0A326RPE0</accession>
<gene>
    <name evidence="2" type="ORF">CLV31_11180</name>
</gene>
<evidence type="ECO:0000313" key="3">
    <source>
        <dbReference type="Proteomes" id="UP000248917"/>
    </source>
</evidence>
<name>A0A326RPE0_9BACT</name>
<organism evidence="2 3">
    <name type="scientific">Algoriphagus aquaeductus</name>
    <dbReference type="NCBI Taxonomy" id="475299"/>
    <lineage>
        <taxon>Bacteria</taxon>
        <taxon>Pseudomonadati</taxon>
        <taxon>Bacteroidota</taxon>
        <taxon>Cytophagia</taxon>
        <taxon>Cytophagales</taxon>
        <taxon>Cyclobacteriaceae</taxon>
        <taxon>Algoriphagus</taxon>
    </lineage>
</organism>
<proteinExistence type="predicted"/>
<reference evidence="2 3" key="1">
    <citation type="submission" date="2018-06" db="EMBL/GenBank/DDBJ databases">
        <title>Genomic Encyclopedia of Archaeal and Bacterial Type Strains, Phase II (KMG-II): from individual species to whole genera.</title>
        <authorList>
            <person name="Goeker M."/>
        </authorList>
    </citation>
    <scope>NUCLEOTIDE SEQUENCE [LARGE SCALE GENOMIC DNA]</scope>
    <source>
        <strain evidence="2 3">T4</strain>
    </source>
</reference>
<dbReference type="EMBL" id="QKTX01000011">
    <property type="protein sequence ID" value="PZV80914.1"/>
    <property type="molecule type" value="Genomic_DNA"/>
</dbReference>
<dbReference type="Proteomes" id="UP000248917">
    <property type="component" value="Unassembled WGS sequence"/>
</dbReference>
<dbReference type="AlphaFoldDB" id="A0A326RPE0"/>